<dbReference type="PANTHER" id="PTHR44591:SF25">
    <property type="entry name" value="CHEMOTAXIS TWO-COMPONENT RESPONSE REGULATOR"/>
    <property type="match status" value="1"/>
</dbReference>
<feature type="modified residue" description="4-aspartylphosphate" evidence="2">
    <location>
        <position position="68"/>
    </location>
</feature>
<comment type="caution">
    <text evidence="4">The sequence shown here is derived from an EMBL/GenBank/DDBJ whole genome shotgun (WGS) entry which is preliminary data.</text>
</comment>
<evidence type="ECO:0000259" key="3">
    <source>
        <dbReference type="PROSITE" id="PS50110"/>
    </source>
</evidence>
<dbReference type="Pfam" id="PF00072">
    <property type="entry name" value="Response_reg"/>
    <property type="match status" value="1"/>
</dbReference>
<dbReference type="Gene3D" id="3.40.50.2300">
    <property type="match status" value="1"/>
</dbReference>
<dbReference type="PROSITE" id="PS50110">
    <property type="entry name" value="RESPONSE_REGULATORY"/>
    <property type="match status" value="1"/>
</dbReference>
<dbReference type="PANTHER" id="PTHR44591">
    <property type="entry name" value="STRESS RESPONSE REGULATOR PROTEIN 1"/>
    <property type="match status" value="1"/>
</dbReference>
<accession>A0A1F5B0C4</accession>
<sequence>MEEKNEAKYTIYMTRARRSIVIIEDDASQQKALRLALEKEGFEVHAAMNGKEGIELVHVQKPDIIFCDVIMPVMTGIEALEHFRADALIRDIPVFVLTNYALHEKVMPLLDLKKDRFFLKTDSSLKQIIAEINTILS</sequence>
<dbReference type="InterPro" id="IPR011006">
    <property type="entry name" value="CheY-like_superfamily"/>
</dbReference>
<dbReference type="InterPro" id="IPR050595">
    <property type="entry name" value="Bact_response_regulator"/>
</dbReference>
<gene>
    <name evidence="4" type="ORF">A2Z10_02580</name>
</gene>
<evidence type="ECO:0000256" key="2">
    <source>
        <dbReference type="PROSITE-ProRule" id="PRU00169"/>
    </source>
</evidence>
<dbReference type="SUPFAM" id="SSF52172">
    <property type="entry name" value="CheY-like"/>
    <property type="match status" value="1"/>
</dbReference>
<feature type="domain" description="Response regulatory" evidence="3">
    <location>
        <begin position="19"/>
        <end position="136"/>
    </location>
</feature>
<evidence type="ECO:0000256" key="1">
    <source>
        <dbReference type="ARBA" id="ARBA00022553"/>
    </source>
</evidence>
<keyword evidence="1 2" id="KW-0597">Phosphoprotein</keyword>
<organism evidence="4 5">
    <name type="scientific">Candidatus Azambacteria bacterium RBG_16_47_10</name>
    <dbReference type="NCBI Taxonomy" id="1797292"/>
    <lineage>
        <taxon>Bacteria</taxon>
        <taxon>Candidatus Azamiibacteriota</taxon>
    </lineage>
</organism>
<proteinExistence type="predicted"/>
<evidence type="ECO:0000313" key="4">
    <source>
        <dbReference type="EMBL" id="OGD24073.1"/>
    </source>
</evidence>
<evidence type="ECO:0000313" key="5">
    <source>
        <dbReference type="Proteomes" id="UP000176639"/>
    </source>
</evidence>
<dbReference type="EMBL" id="MEYI01000015">
    <property type="protein sequence ID" value="OGD24073.1"/>
    <property type="molecule type" value="Genomic_DNA"/>
</dbReference>
<protein>
    <recommendedName>
        <fullName evidence="3">Response regulatory domain-containing protein</fullName>
    </recommendedName>
</protein>
<dbReference type="AlphaFoldDB" id="A0A1F5B0C4"/>
<name>A0A1F5B0C4_9BACT</name>
<dbReference type="Proteomes" id="UP000176639">
    <property type="component" value="Unassembled WGS sequence"/>
</dbReference>
<dbReference type="SMART" id="SM00448">
    <property type="entry name" value="REC"/>
    <property type="match status" value="1"/>
</dbReference>
<dbReference type="InterPro" id="IPR001789">
    <property type="entry name" value="Sig_transdc_resp-reg_receiver"/>
</dbReference>
<dbReference type="GO" id="GO:0000160">
    <property type="term" value="P:phosphorelay signal transduction system"/>
    <property type="evidence" value="ECO:0007669"/>
    <property type="project" value="InterPro"/>
</dbReference>
<reference evidence="4 5" key="1">
    <citation type="journal article" date="2016" name="Nat. Commun.">
        <title>Thousands of microbial genomes shed light on interconnected biogeochemical processes in an aquifer system.</title>
        <authorList>
            <person name="Anantharaman K."/>
            <person name="Brown C.T."/>
            <person name="Hug L.A."/>
            <person name="Sharon I."/>
            <person name="Castelle C.J."/>
            <person name="Probst A.J."/>
            <person name="Thomas B.C."/>
            <person name="Singh A."/>
            <person name="Wilkins M.J."/>
            <person name="Karaoz U."/>
            <person name="Brodie E.L."/>
            <person name="Williams K.H."/>
            <person name="Hubbard S.S."/>
            <person name="Banfield J.F."/>
        </authorList>
    </citation>
    <scope>NUCLEOTIDE SEQUENCE [LARGE SCALE GENOMIC DNA]</scope>
</reference>